<evidence type="ECO:0000256" key="3">
    <source>
        <dbReference type="ARBA" id="ARBA00022846"/>
    </source>
</evidence>
<evidence type="ECO:0000256" key="1">
    <source>
        <dbReference type="ARBA" id="ARBA00004611"/>
    </source>
</evidence>
<feature type="region of interest" description="Disordered" evidence="9">
    <location>
        <begin position="90"/>
        <end position="118"/>
    </location>
</feature>
<proteinExistence type="predicted"/>
<dbReference type="GO" id="GO:0030317">
    <property type="term" value="P:flagellated sperm motility"/>
    <property type="evidence" value="ECO:0007669"/>
    <property type="project" value="InterPro"/>
</dbReference>
<dbReference type="Pfam" id="PF06608">
    <property type="entry name" value="CFAP68"/>
    <property type="match status" value="1"/>
</dbReference>
<dbReference type="GO" id="GO:0005930">
    <property type="term" value="C:axoneme"/>
    <property type="evidence" value="ECO:0007669"/>
    <property type="project" value="UniProtKB-ARBA"/>
</dbReference>
<evidence type="ECO:0000256" key="8">
    <source>
        <dbReference type="ARBA" id="ARBA00046435"/>
    </source>
</evidence>
<dbReference type="OrthoDB" id="9970063at2759"/>
<evidence type="ECO:0000256" key="5">
    <source>
        <dbReference type="ARBA" id="ARBA00023212"/>
    </source>
</evidence>
<keyword evidence="11" id="KW-1185">Reference proteome</keyword>
<evidence type="ECO:0000256" key="6">
    <source>
        <dbReference type="ARBA" id="ARBA00023273"/>
    </source>
</evidence>
<keyword evidence="5" id="KW-0206">Cytoskeleton</keyword>
<protein>
    <recommendedName>
        <fullName evidence="12">CK001 protein</fullName>
    </recommendedName>
</protein>
<evidence type="ECO:0000256" key="4">
    <source>
        <dbReference type="ARBA" id="ARBA00023069"/>
    </source>
</evidence>
<dbReference type="AlphaFoldDB" id="A0A8C4K489"/>
<keyword evidence="6" id="KW-0966">Cell projection</keyword>
<organism evidence="10 11">
    <name type="scientific">Dromaius novaehollandiae</name>
    <name type="common">Emu</name>
    <dbReference type="NCBI Taxonomy" id="8790"/>
    <lineage>
        <taxon>Eukaryota</taxon>
        <taxon>Metazoa</taxon>
        <taxon>Chordata</taxon>
        <taxon>Craniata</taxon>
        <taxon>Vertebrata</taxon>
        <taxon>Euteleostomi</taxon>
        <taxon>Archelosauria</taxon>
        <taxon>Archosauria</taxon>
        <taxon>Dinosauria</taxon>
        <taxon>Saurischia</taxon>
        <taxon>Theropoda</taxon>
        <taxon>Coelurosauria</taxon>
        <taxon>Aves</taxon>
        <taxon>Palaeognathae</taxon>
        <taxon>Casuariiformes</taxon>
        <taxon>Dromaiidae</taxon>
        <taxon>Dromaius</taxon>
    </lineage>
</organism>
<dbReference type="Ensembl" id="ENSDNVT00000018924.1">
    <property type="protein sequence ID" value="ENSDNVP00000015739.1"/>
    <property type="gene ID" value="ENSDNVG00000011083.1"/>
</dbReference>
<dbReference type="InterPro" id="IPR009524">
    <property type="entry name" value="CFAP68"/>
</dbReference>
<dbReference type="GO" id="GO:0005634">
    <property type="term" value="C:nucleus"/>
    <property type="evidence" value="ECO:0007669"/>
    <property type="project" value="InterPro"/>
</dbReference>
<dbReference type="PANTHER" id="PTHR31180">
    <property type="entry name" value="CILIA- AND FLAGELLA-ASSOCIATED PROTEIN 107-RELATED"/>
    <property type="match status" value="1"/>
</dbReference>
<evidence type="ECO:0008006" key="12">
    <source>
        <dbReference type="Google" id="ProtNLM"/>
    </source>
</evidence>
<feature type="compositionally biased region" description="Basic residues" evidence="9">
    <location>
        <begin position="91"/>
        <end position="101"/>
    </location>
</feature>
<name>A0A8C4K489_DRONO</name>
<dbReference type="Proteomes" id="UP000694423">
    <property type="component" value="Unplaced"/>
</dbReference>
<reference evidence="10" key="1">
    <citation type="submission" date="2025-08" db="UniProtKB">
        <authorList>
            <consortium name="Ensembl"/>
        </authorList>
    </citation>
    <scope>IDENTIFICATION</scope>
</reference>
<gene>
    <name evidence="10" type="primary">CFAP68</name>
</gene>
<evidence type="ECO:0000256" key="7">
    <source>
        <dbReference type="ARBA" id="ARBA00035003"/>
    </source>
</evidence>
<accession>A0A8C4K489</accession>
<keyword evidence="3" id="KW-0282">Flagellum</keyword>
<comment type="subunit">
    <text evidence="8">Microtubule inner protein component of sperm flagellar doublet microtubules.</text>
</comment>
<evidence type="ECO:0000313" key="11">
    <source>
        <dbReference type="Proteomes" id="UP000694423"/>
    </source>
</evidence>
<sequence>MAQVGPWRPGHGSLVRATGHGEVWADWSPTAKFSQFGWRCTTSESGYSHKTHMGNWNEERYDIQKIVQPKPLPSQYAHCFETTYSSDYNKGKHQRTRRFKREPHWFPGHQPELEPPPFKPTEQSCYMIDYRPPHGNISFAGVQGSEEEQEGAGKATAHLQAVPSE</sequence>
<dbReference type="InterPro" id="IPR037662">
    <property type="entry name" value="CFAP68/107"/>
</dbReference>
<feature type="region of interest" description="Disordered" evidence="9">
    <location>
        <begin position="137"/>
        <end position="165"/>
    </location>
</feature>
<dbReference type="PANTHER" id="PTHR31180:SF3">
    <property type="entry name" value="EXPRESSED SEQUENCE EH456644"/>
    <property type="match status" value="1"/>
</dbReference>
<evidence type="ECO:0000313" key="10">
    <source>
        <dbReference type="Ensembl" id="ENSDNVP00000015739.1"/>
    </source>
</evidence>
<evidence type="ECO:0000256" key="9">
    <source>
        <dbReference type="SAM" id="MobiDB-lite"/>
    </source>
</evidence>
<evidence type="ECO:0000256" key="2">
    <source>
        <dbReference type="ARBA" id="ARBA00022490"/>
    </source>
</evidence>
<comment type="subcellular location">
    <subcellularLocation>
        <location evidence="1">Cytoplasm</location>
        <location evidence="1">Cytoskeleton</location>
        <location evidence="1">Flagellum axoneme</location>
    </subcellularLocation>
</comment>
<comment type="function">
    <text evidence="7">Microtubule inner protein (MIP) part of the dynein-decorated doublet microtubules (DMTs) in cilia axoneme, which is required for motile cilia beating.</text>
</comment>
<keyword evidence="4" id="KW-0969">Cilium</keyword>
<keyword evidence="2" id="KW-0963">Cytoplasm</keyword>
<reference evidence="10" key="2">
    <citation type="submission" date="2025-09" db="UniProtKB">
        <authorList>
            <consortium name="Ensembl"/>
        </authorList>
    </citation>
    <scope>IDENTIFICATION</scope>
</reference>